<dbReference type="Proteomes" id="UP000824238">
    <property type="component" value="Unassembled WGS sequence"/>
</dbReference>
<evidence type="ECO:0000313" key="11">
    <source>
        <dbReference type="Proteomes" id="UP000824238"/>
    </source>
</evidence>
<keyword evidence="3" id="KW-0813">Transport</keyword>
<comment type="subcellular location">
    <subcellularLocation>
        <location evidence="1">Cell membrane</location>
        <topology evidence="1">Multi-pass membrane protein</topology>
    </subcellularLocation>
</comment>
<gene>
    <name evidence="10" type="ORF">IAD36_03315</name>
</gene>
<proteinExistence type="inferred from homology"/>
<name>A0A9D1DKN9_9FIRM</name>
<dbReference type="PANTHER" id="PTHR21716:SF53">
    <property type="entry name" value="PERMEASE PERM-RELATED"/>
    <property type="match status" value="1"/>
</dbReference>
<evidence type="ECO:0000256" key="7">
    <source>
        <dbReference type="ARBA" id="ARBA00023136"/>
    </source>
</evidence>
<sequence>MKRFGGDKKYLYWGVTAFAVIACSIIFYLLLSRWPGVLQALSAFVHIIAPFIWGFAITYLLRPAMVFFERTVTNPLGDRLFKDDHRRSFGFGRAVAIILAELLMLFIVGALLWLILPQIYSSINSIVQNSQSYYETIVNWVTRTFEDYPELKNGVVSLLDSASDRLTQWATDTLLPQMTNLIGSITSGVYTFVRGIYYVAVGIIVSFYVLFNKEAVATGAKRVLYCIFTVEAAEKILEGVRFTDKTFMDFISGKILDSAIIGILCYICCSLMNMPYTLLVAVIVGVTNVIPFFGPFIGAIPSAFIILLVDPMKCLIFLVFILILQQFDGNILGPKILGSSTGVNGFWIMFAIIIGGGFFGFMGMLLGVPVFVVIYSGIKNLTRRKLRRSGLPEDYESYENLHHIDPKTGEHIEMPPQPTPEERRAKKAAARAASRAAGAARAERLRSLIMKDARGKNPPDGKDGKKK</sequence>
<accession>A0A9D1DKN9</accession>
<evidence type="ECO:0000256" key="1">
    <source>
        <dbReference type="ARBA" id="ARBA00004651"/>
    </source>
</evidence>
<organism evidence="10 11">
    <name type="scientific">Candidatus Scatomorpha intestinigallinarum</name>
    <dbReference type="NCBI Taxonomy" id="2840923"/>
    <lineage>
        <taxon>Bacteria</taxon>
        <taxon>Bacillati</taxon>
        <taxon>Bacillota</taxon>
        <taxon>Clostridia</taxon>
        <taxon>Eubacteriales</taxon>
        <taxon>Candidatus Scatomorpha</taxon>
    </lineage>
</organism>
<dbReference type="Pfam" id="PF01594">
    <property type="entry name" value="AI-2E_transport"/>
    <property type="match status" value="1"/>
</dbReference>
<evidence type="ECO:0000256" key="4">
    <source>
        <dbReference type="ARBA" id="ARBA00022475"/>
    </source>
</evidence>
<feature type="transmembrane region" description="Helical" evidence="9">
    <location>
        <begin position="37"/>
        <end position="61"/>
    </location>
</feature>
<feature type="region of interest" description="Disordered" evidence="8">
    <location>
        <begin position="406"/>
        <end position="467"/>
    </location>
</feature>
<comment type="similarity">
    <text evidence="2">Belongs to the autoinducer-2 exporter (AI-2E) (TC 2.A.86) family.</text>
</comment>
<comment type="caution">
    <text evidence="10">The sequence shown here is derived from an EMBL/GenBank/DDBJ whole genome shotgun (WGS) entry which is preliminary data.</text>
</comment>
<keyword evidence="6 9" id="KW-1133">Transmembrane helix</keyword>
<evidence type="ECO:0000313" key="10">
    <source>
        <dbReference type="EMBL" id="HIR54618.1"/>
    </source>
</evidence>
<protein>
    <submittedName>
        <fullName evidence="10">AI-2E family transporter</fullName>
    </submittedName>
</protein>
<feature type="compositionally biased region" description="Basic and acidic residues" evidence="8">
    <location>
        <begin position="441"/>
        <end position="467"/>
    </location>
</feature>
<feature type="compositionally biased region" description="Low complexity" evidence="8">
    <location>
        <begin position="430"/>
        <end position="440"/>
    </location>
</feature>
<dbReference type="PROSITE" id="PS51257">
    <property type="entry name" value="PROKAR_LIPOPROTEIN"/>
    <property type="match status" value="1"/>
</dbReference>
<keyword evidence="5 9" id="KW-0812">Transmembrane</keyword>
<feature type="transmembrane region" description="Helical" evidence="9">
    <location>
        <begin position="94"/>
        <end position="116"/>
    </location>
</feature>
<feature type="transmembrane region" description="Helical" evidence="9">
    <location>
        <begin position="12"/>
        <end position="31"/>
    </location>
</feature>
<feature type="transmembrane region" description="Helical" evidence="9">
    <location>
        <begin position="279"/>
        <end position="297"/>
    </location>
</feature>
<keyword evidence="7 9" id="KW-0472">Membrane</keyword>
<dbReference type="AlphaFoldDB" id="A0A9D1DKN9"/>
<evidence type="ECO:0000256" key="8">
    <source>
        <dbReference type="SAM" id="MobiDB-lite"/>
    </source>
</evidence>
<dbReference type="GO" id="GO:0005886">
    <property type="term" value="C:plasma membrane"/>
    <property type="evidence" value="ECO:0007669"/>
    <property type="project" value="UniProtKB-SubCell"/>
</dbReference>
<keyword evidence="4" id="KW-1003">Cell membrane</keyword>
<evidence type="ECO:0000256" key="6">
    <source>
        <dbReference type="ARBA" id="ARBA00022989"/>
    </source>
</evidence>
<evidence type="ECO:0000256" key="5">
    <source>
        <dbReference type="ARBA" id="ARBA00022692"/>
    </source>
</evidence>
<dbReference type="GO" id="GO:0055085">
    <property type="term" value="P:transmembrane transport"/>
    <property type="evidence" value="ECO:0007669"/>
    <property type="project" value="TreeGrafter"/>
</dbReference>
<evidence type="ECO:0000256" key="3">
    <source>
        <dbReference type="ARBA" id="ARBA00022448"/>
    </source>
</evidence>
<dbReference type="PANTHER" id="PTHR21716">
    <property type="entry name" value="TRANSMEMBRANE PROTEIN"/>
    <property type="match status" value="1"/>
</dbReference>
<feature type="transmembrane region" description="Helical" evidence="9">
    <location>
        <begin position="345"/>
        <end position="378"/>
    </location>
</feature>
<feature type="transmembrane region" description="Helical" evidence="9">
    <location>
        <begin position="195"/>
        <end position="211"/>
    </location>
</feature>
<dbReference type="EMBL" id="DVHH01000083">
    <property type="protein sequence ID" value="HIR54618.1"/>
    <property type="molecule type" value="Genomic_DNA"/>
</dbReference>
<evidence type="ECO:0000256" key="9">
    <source>
        <dbReference type="SAM" id="Phobius"/>
    </source>
</evidence>
<reference evidence="10" key="2">
    <citation type="journal article" date="2021" name="PeerJ">
        <title>Extensive microbial diversity within the chicken gut microbiome revealed by metagenomics and culture.</title>
        <authorList>
            <person name="Gilroy R."/>
            <person name="Ravi A."/>
            <person name="Getino M."/>
            <person name="Pursley I."/>
            <person name="Horton D.L."/>
            <person name="Alikhan N.F."/>
            <person name="Baker D."/>
            <person name="Gharbi K."/>
            <person name="Hall N."/>
            <person name="Watson M."/>
            <person name="Adriaenssens E.M."/>
            <person name="Foster-Nyarko E."/>
            <person name="Jarju S."/>
            <person name="Secka A."/>
            <person name="Antonio M."/>
            <person name="Oren A."/>
            <person name="Chaudhuri R.R."/>
            <person name="La Ragione R."/>
            <person name="Hildebrand F."/>
            <person name="Pallen M.J."/>
        </authorList>
    </citation>
    <scope>NUCLEOTIDE SEQUENCE</scope>
    <source>
        <strain evidence="10">ChiGjej3B3-7149</strain>
    </source>
</reference>
<feature type="transmembrane region" description="Helical" evidence="9">
    <location>
        <begin position="255"/>
        <end position="273"/>
    </location>
</feature>
<evidence type="ECO:0000256" key="2">
    <source>
        <dbReference type="ARBA" id="ARBA00009773"/>
    </source>
</evidence>
<dbReference type="InterPro" id="IPR002549">
    <property type="entry name" value="AI-2E-like"/>
</dbReference>
<reference evidence="10" key="1">
    <citation type="submission" date="2020-10" db="EMBL/GenBank/DDBJ databases">
        <authorList>
            <person name="Gilroy R."/>
        </authorList>
    </citation>
    <scope>NUCLEOTIDE SEQUENCE</scope>
    <source>
        <strain evidence="10">ChiGjej3B3-7149</strain>
    </source>
</reference>
<feature type="transmembrane region" description="Helical" evidence="9">
    <location>
        <begin position="304"/>
        <end position="325"/>
    </location>
</feature>